<dbReference type="SUPFAM" id="SSF69189">
    <property type="entry name" value="Penicillin-binding protein associated domain"/>
    <property type="match status" value="1"/>
</dbReference>
<dbReference type="SUPFAM" id="SSF56601">
    <property type="entry name" value="beta-lactamase/transpeptidase-like"/>
    <property type="match status" value="1"/>
</dbReference>
<keyword evidence="11" id="KW-0961">Cell wall biogenesis/degradation</keyword>
<dbReference type="InterPro" id="IPR001967">
    <property type="entry name" value="Peptidase_S11_N"/>
</dbReference>
<dbReference type="GO" id="GO:0004180">
    <property type="term" value="F:carboxypeptidase activity"/>
    <property type="evidence" value="ECO:0007669"/>
    <property type="project" value="UniProtKB-KW"/>
</dbReference>
<evidence type="ECO:0000256" key="3">
    <source>
        <dbReference type="ARBA" id="ARBA00007164"/>
    </source>
</evidence>
<comment type="catalytic activity">
    <reaction evidence="12">
        <text>Preferential cleavage: (Ac)2-L-Lys-D-Ala-|-D-Ala. Also transpeptidation of peptidyl-alanyl moieties that are N-acyl substituents of D-alanine.</text>
        <dbReference type="EC" id="3.4.16.4"/>
    </reaction>
</comment>
<dbReference type="PANTHER" id="PTHR21581">
    <property type="entry name" value="D-ALANYL-D-ALANINE CARBOXYPEPTIDASE"/>
    <property type="match status" value="1"/>
</dbReference>
<comment type="pathway">
    <text evidence="2">Cell wall biogenesis; peptidoglycan biosynthesis.</text>
</comment>
<evidence type="ECO:0000256" key="10">
    <source>
        <dbReference type="ARBA" id="ARBA00022984"/>
    </source>
</evidence>
<dbReference type="EC" id="3.4.16.4" evidence="4"/>
<dbReference type="InterPro" id="IPR018044">
    <property type="entry name" value="Peptidase_S11"/>
</dbReference>
<keyword evidence="14" id="KW-1133">Transmembrane helix</keyword>
<reference evidence="17 18" key="2">
    <citation type="submission" date="2023-06" db="EMBL/GenBank/DDBJ databases">
        <title>Identification and characterization of horizontal gene transfer across gut microbiota members of farm animals based on homology search.</title>
        <authorList>
            <person name="Schwarzerova J."/>
            <person name="Nykrynova M."/>
            <person name="Jureckova K."/>
            <person name="Cejkova D."/>
            <person name="Rychlik I."/>
        </authorList>
    </citation>
    <scope>NUCLEOTIDE SEQUENCE [LARGE SCALE GENOMIC DNA]</scope>
    <source>
        <strain evidence="17 18">ET340</strain>
    </source>
</reference>
<evidence type="ECO:0000256" key="1">
    <source>
        <dbReference type="ARBA" id="ARBA00003217"/>
    </source>
</evidence>
<reference evidence="18" key="1">
    <citation type="submission" date="2023-06" db="EMBL/GenBank/DDBJ databases">
        <title>Identification and characterization of horizontal gene transfer across gut microbiota members of farm animals based on homology search.</title>
        <authorList>
            <person name="Zeman M."/>
            <person name="Kubasova T."/>
            <person name="Jahodarova E."/>
            <person name="Nykrynova M."/>
            <person name="Rychlik I."/>
        </authorList>
    </citation>
    <scope>NUCLEOTIDE SEQUENCE [LARGE SCALE GENOMIC DNA]</scope>
    <source>
        <strain evidence="18">ET340</strain>
    </source>
</reference>
<keyword evidence="6" id="KW-0645">Protease</keyword>
<dbReference type="PANTHER" id="PTHR21581:SF6">
    <property type="entry name" value="TRAFFICKING PROTEIN PARTICLE COMPLEX SUBUNIT 12"/>
    <property type="match status" value="1"/>
</dbReference>
<evidence type="ECO:0000256" key="11">
    <source>
        <dbReference type="ARBA" id="ARBA00023316"/>
    </source>
</evidence>
<evidence type="ECO:0000256" key="6">
    <source>
        <dbReference type="ARBA" id="ARBA00022670"/>
    </source>
</evidence>
<dbReference type="InterPro" id="IPR012907">
    <property type="entry name" value="Peptidase_S11_C"/>
</dbReference>
<dbReference type="SMART" id="SM00936">
    <property type="entry name" value="PBP5_C"/>
    <property type="match status" value="1"/>
</dbReference>
<dbReference type="Pfam" id="PF00768">
    <property type="entry name" value="Peptidase_S11"/>
    <property type="match status" value="1"/>
</dbReference>
<keyword evidence="7 15" id="KW-0732">Signal</keyword>
<name>A0ABT7UUM9_9FIRM</name>
<feature type="domain" description="Peptidase S11 D-Ala-D-Ala carboxypeptidase A C-terminal" evidence="16">
    <location>
        <begin position="315"/>
        <end position="398"/>
    </location>
</feature>
<dbReference type="Gene3D" id="2.60.410.10">
    <property type="entry name" value="D-Ala-D-Ala carboxypeptidase, C-terminal domain"/>
    <property type="match status" value="1"/>
</dbReference>
<accession>A0ABT7UUM9</accession>
<evidence type="ECO:0000256" key="5">
    <source>
        <dbReference type="ARBA" id="ARBA00022645"/>
    </source>
</evidence>
<feature type="transmembrane region" description="Helical" evidence="14">
    <location>
        <begin position="411"/>
        <end position="434"/>
    </location>
</feature>
<feature type="signal peptide" evidence="15">
    <location>
        <begin position="1"/>
        <end position="24"/>
    </location>
</feature>
<feature type="chain" id="PRO_5045684381" description="serine-type D-Ala-D-Ala carboxypeptidase" evidence="15">
    <location>
        <begin position="25"/>
        <end position="459"/>
    </location>
</feature>
<evidence type="ECO:0000256" key="2">
    <source>
        <dbReference type="ARBA" id="ARBA00004752"/>
    </source>
</evidence>
<gene>
    <name evidence="17" type="ORF">QUW08_14980</name>
</gene>
<keyword evidence="14" id="KW-0472">Membrane</keyword>
<evidence type="ECO:0000256" key="13">
    <source>
        <dbReference type="RuleBase" id="RU004016"/>
    </source>
</evidence>
<reference evidence="17 18" key="3">
    <citation type="submission" date="2023-06" db="EMBL/GenBank/DDBJ databases">
        <authorList>
            <person name="Zeman M."/>
            <person name="Kubasova T."/>
            <person name="Jahodarova E."/>
            <person name="Nykrynova M."/>
            <person name="Rychlik I."/>
        </authorList>
    </citation>
    <scope>NUCLEOTIDE SEQUENCE [LARGE SCALE GENOMIC DNA]</scope>
    <source>
        <strain evidence="17 18">ET340</strain>
    </source>
</reference>
<dbReference type="Proteomes" id="UP001529380">
    <property type="component" value="Unassembled WGS sequence"/>
</dbReference>
<proteinExistence type="inferred from homology"/>
<evidence type="ECO:0000256" key="15">
    <source>
        <dbReference type="SAM" id="SignalP"/>
    </source>
</evidence>
<evidence type="ECO:0000256" key="8">
    <source>
        <dbReference type="ARBA" id="ARBA00022801"/>
    </source>
</evidence>
<evidence type="ECO:0000256" key="14">
    <source>
        <dbReference type="SAM" id="Phobius"/>
    </source>
</evidence>
<evidence type="ECO:0000259" key="16">
    <source>
        <dbReference type="SMART" id="SM00936"/>
    </source>
</evidence>
<comment type="function">
    <text evidence="1">Removes C-terminal D-alanyl residues from sugar-peptide cell wall precursors.</text>
</comment>
<dbReference type="InterPro" id="IPR037167">
    <property type="entry name" value="Peptidase_S11_C_sf"/>
</dbReference>
<dbReference type="RefSeq" id="WP_289600827.1">
    <property type="nucleotide sequence ID" value="NZ_JAUDCL010000048.1"/>
</dbReference>
<dbReference type="EMBL" id="JAUDCL010000048">
    <property type="protein sequence ID" value="MDM8202587.1"/>
    <property type="molecule type" value="Genomic_DNA"/>
</dbReference>
<sequence>MKTRLLCAVMLLALAIGLAMPAAAQWEPPQGAADMAQAVYLYQLDTETLVYAKNEEEQRAPASLTKLMTALLLVESGQPLDTAFTIPAGLQPEFNEIRANYGTTAGLLCGETVTLEDLLYGCLLPSGNDAASAIAWYLGGGDEAAFLEQMNQRAAELGCTGTHFSCPHGLDGIAQGNYSTAQDMFRIARACMENETLMEVMCSTDYWMPLTELHTQADAGAPEGKSYQIHSTAVMQNPDSPLYRDYIRGMKTGFTDEAGRCYVSAAQQGGASWLLVVMGAQDGLAEDGVNYAFHTAANLYDWALESLAPTAAVNTETPEAQLPLRWCAESDTVGLYAKDPLVVLAGTGANAPEIQIETVVDSLDAPVQAGQVLGRLTVQVNGETVGSTELVALQDYERSFRLYALDLLRPWLPLLAALVCVLLIVLVFLVRLFARRAAVRRRRRAIRVAPPRNKPPQNK</sequence>
<organism evidence="17 18">
    <name type="scientific">Allofournierella massiliensis</name>
    <dbReference type="NCBI Taxonomy" id="1650663"/>
    <lineage>
        <taxon>Bacteria</taxon>
        <taxon>Bacillati</taxon>
        <taxon>Bacillota</taxon>
        <taxon>Clostridia</taxon>
        <taxon>Eubacteriales</taxon>
        <taxon>Oscillospiraceae</taxon>
        <taxon>Allofournierella</taxon>
    </lineage>
</organism>
<keyword evidence="8 17" id="KW-0378">Hydrolase</keyword>
<evidence type="ECO:0000256" key="9">
    <source>
        <dbReference type="ARBA" id="ARBA00022960"/>
    </source>
</evidence>
<evidence type="ECO:0000313" key="18">
    <source>
        <dbReference type="Proteomes" id="UP001529380"/>
    </source>
</evidence>
<keyword evidence="14" id="KW-0812">Transmembrane</keyword>
<dbReference type="PRINTS" id="PR00725">
    <property type="entry name" value="DADACBPTASE1"/>
</dbReference>
<dbReference type="InterPro" id="IPR012338">
    <property type="entry name" value="Beta-lactam/transpept-like"/>
</dbReference>
<comment type="similarity">
    <text evidence="3 13">Belongs to the peptidase S11 family.</text>
</comment>
<evidence type="ECO:0000313" key="17">
    <source>
        <dbReference type="EMBL" id="MDM8202587.1"/>
    </source>
</evidence>
<dbReference type="Pfam" id="PF07943">
    <property type="entry name" value="PBP5_C"/>
    <property type="match status" value="1"/>
</dbReference>
<keyword evidence="9" id="KW-0133">Cell shape</keyword>
<evidence type="ECO:0000256" key="12">
    <source>
        <dbReference type="ARBA" id="ARBA00034000"/>
    </source>
</evidence>
<keyword evidence="18" id="KW-1185">Reference proteome</keyword>
<dbReference type="Gene3D" id="3.40.710.10">
    <property type="entry name" value="DD-peptidase/beta-lactamase superfamily"/>
    <property type="match status" value="1"/>
</dbReference>
<protein>
    <recommendedName>
        <fullName evidence="4">serine-type D-Ala-D-Ala carboxypeptidase</fullName>
        <ecNumber evidence="4">3.4.16.4</ecNumber>
    </recommendedName>
</protein>
<dbReference type="InterPro" id="IPR015956">
    <property type="entry name" value="Peniciliin-bd_prot_C_sf"/>
</dbReference>
<evidence type="ECO:0000256" key="7">
    <source>
        <dbReference type="ARBA" id="ARBA00022729"/>
    </source>
</evidence>
<evidence type="ECO:0000256" key="4">
    <source>
        <dbReference type="ARBA" id="ARBA00012448"/>
    </source>
</evidence>
<comment type="caution">
    <text evidence="17">The sequence shown here is derived from an EMBL/GenBank/DDBJ whole genome shotgun (WGS) entry which is preliminary data.</text>
</comment>
<keyword evidence="10" id="KW-0573">Peptidoglycan synthesis</keyword>
<keyword evidence="5 17" id="KW-0121">Carboxypeptidase</keyword>